<dbReference type="OrthoDB" id="95390at2759"/>
<accession>A0A0J7YP41</accession>
<proteinExistence type="predicted"/>
<dbReference type="AlphaFoldDB" id="A0A0J7YP41"/>
<evidence type="ECO:0000313" key="2">
    <source>
        <dbReference type="EMBL" id="KMS65322.1"/>
    </source>
</evidence>
<sequence length="84" mass="9038">MLLSRAKPTSPNSGRPGTGPSGAKPKDKRPTLESFLSARDFSGAAALAEFLVQSGDSEPTCGTLAEKQAWLAYIYFHLHDFIKV</sequence>
<keyword evidence="3" id="KW-1185">Reference proteome</keyword>
<evidence type="ECO:0000256" key="1">
    <source>
        <dbReference type="SAM" id="MobiDB-lite"/>
    </source>
</evidence>
<feature type="region of interest" description="Disordered" evidence="1">
    <location>
        <begin position="1"/>
        <end position="30"/>
    </location>
</feature>
<evidence type="ECO:0000313" key="3">
    <source>
        <dbReference type="Proteomes" id="UP000035740"/>
    </source>
</evidence>
<dbReference type="Gramene" id="KMS65322">
    <property type="protein sequence ID" value="KMS65322"/>
    <property type="gene ID" value="BVRB_037160"/>
</dbReference>
<protein>
    <submittedName>
        <fullName evidence="2">Uncharacterized protein</fullName>
    </submittedName>
</protein>
<dbReference type="EMBL" id="KQ110726">
    <property type="protein sequence ID" value="KMS65322.1"/>
    <property type="molecule type" value="Genomic_DNA"/>
</dbReference>
<dbReference type="Proteomes" id="UP000035740">
    <property type="component" value="Unassembled WGS sequence"/>
</dbReference>
<gene>
    <name evidence="2" type="ORF">BVRB_037160</name>
</gene>
<reference evidence="2 3" key="1">
    <citation type="journal article" date="2014" name="Nature">
        <title>The genome of the recently domesticated crop plant sugar beet (Beta vulgaris).</title>
        <authorList>
            <person name="Dohm J.C."/>
            <person name="Minoche A.E."/>
            <person name="Holtgrawe D."/>
            <person name="Capella-Gutierrez S."/>
            <person name="Zakrzewski F."/>
            <person name="Tafer H."/>
            <person name="Rupp O."/>
            <person name="Sorensen T.R."/>
            <person name="Stracke R."/>
            <person name="Reinhardt R."/>
            <person name="Goesmann A."/>
            <person name="Kraft T."/>
            <person name="Schulz B."/>
            <person name="Stadler P.F."/>
            <person name="Schmidt T."/>
            <person name="Gabaldon T."/>
            <person name="Lehrach H."/>
            <person name="Weisshaar B."/>
            <person name="Himmelbauer H."/>
        </authorList>
    </citation>
    <scope>NUCLEOTIDE SEQUENCE [LARGE SCALE GENOMIC DNA]</scope>
    <source>
        <tissue evidence="2">Taproot</tissue>
    </source>
</reference>
<name>A0A0J7YP41_BETVV</name>
<organism evidence="2 3">
    <name type="scientific">Beta vulgaris subsp. vulgaris</name>
    <name type="common">Beet</name>
    <dbReference type="NCBI Taxonomy" id="3555"/>
    <lineage>
        <taxon>Eukaryota</taxon>
        <taxon>Viridiplantae</taxon>
        <taxon>Streptophyta</taxon>
        <taxon>Embryophyta</taxon>
        <taxon>Tracheophyta</taxon>
        <taxon>Spermatophyta</taxon>
        <taxon>Magnoliopsida</taxon>
        <taxon>eudicotyledons</taxon>
        <taxon>Gunneridae</taxon>
        <taxon>Pentapetalae</taxon>
        <taxon>Caryophyllales</taxon>
        <taxon>Chenopodiaceae</taxon>
        <taxon>Betoideae</taxon>
        <taxon>Beta</taxon>
    </lineage>
</organism>